<dbReference type="InterPro" id="IPR035093">
    <property type="entry name" value="RelE/ParE_toxin_dom_sf"/>
</dbReference>
<dbReference type="InterPro" id="IPR007712">
    <property type="entry name" value="RelE/ParE_toxin"/>
</dbReference>
<evidence type="ECO:0000313" key="2">
    <source>
        <dbReference type="EMBL" id="QHI36611.1"/>
    </source>
</evidence>
<protein>
    <submittedName>
        <fullName evidence="2">Uncharacterized protein</fullName>
    </submittedName>
</protein>
<keyword evidence="1" id="KW-1277">Toxin-antitoxin system</keyword>
<sequence>MDGLKVFWTQTAKRQRDHIFEYWNNKNKSKSYSTKLNLAIRERIQLLKKQPEFGKKIYFKNIRAVSMRHYSIIYKINQLNIIIIGFWDNRQDSEKLLNFLRNA</sequence>
<dbReference type="AlphaFoldDB" id="A0A7L4ZJC2"/>
<dbReference type="Pfam" id="PF05016">
    <property type="entry name" value="ParE_toxin"/>
    <property type="match status" value="1"/>
</dbReference>
<dbReference type="KEGG" id="kan:IMCC3317_19740"/>
<proteinExistence type="predicted"/>
<gene>
    <name evidence="2" type="ORF">IMCC3317_19740</name>
</gene>
<keyword evidence="3" id="KW-1185">Reference proteome</keyword>
<dbReference type="OrthoDB" id="1098070at2"/>
<dbReference type="Proteomes" id="UP000464657">
    <property type="component" value="Chromosome"/>
</dbReference>
<evidence type="ECO:0000256" key="1">
    <source>
        <dbReference type="ARBA" id="ARBA00022649"/>
    </source>
</evidence>
<dbReference type="EMBL" id="CP019288">
    <property type="protein sequence ID" value="QHI36611.1"/>
    <property type="molecule type" value="Genomic_DNA"/>
</dbReference>
<accession>A0A7L4ZJC2</accession>
<name>A0A7L4ZJC2_9FLAO</name>
<dbReference type="Gene3D" id="3.30.2310.20">
    <property type="entry name" value="RelE-like"/>
    <property type="match status" value="1"/>
</dbReference>
<evidence type="ECO:0000313" key="3">
    <source>
        <dbReference type="Proteomes" id="UP000464657"/>
    </source>
</evidence>
<reference evidence="2 3" key="1">
    <citation type="journal article" date="2013" name="Int. J. Syst. Evol. Microbiol.">
        <title>Kordia antarctica sp. nov., isolated from Antarctic seawater.</title>
        <authorList>
            <person name="Baek K."/>
            <person name="Choi A."/>
            <person name="Kang I."/>
            <person name="Lee K."/>
            <person name="Cho J.C."/>
        </authorList>
    </citation>
    <scope>NUCLEOTIDE SEQUENCE [LARGE SCALE GENOMIC DNA]</scope>
    <source>
        <strain evidence="2 3">IMCC3317</strain>
    </source>
</reference>
<organism evidence="2 3">
    <name type="scientific">Kordia antarctica</name>
    <dbReference type="NCBI Taxonomy" id="1218801"/>
    <lineage>
        <taxon>Bacteria</taxon>
        <taxon>Pseudomonadati</taxon>
        <taxon>Bacteroidota</taxon>
        <taxon>Flavobacteriia</taxon>
        <taxon>Flavobacteriales</taxon>
        <taxon>Flavobacteriaceae</taxon>
        <taxon>Kordia</taxon>
    </lineage>
</organism>
<dbReference type="RefSeq" id="WP_160129302.1">
    <property type="nucleotide sequence ID" value="NZ_CP019288.1"/>
</dbReference>